<reference evidence="1 2" key="1">
    <citation type="submission" date="2016-06" db="EMBL/GenBank/DDBJ databases">
        <title>Genome sequence of endosymbiont of Candidatus Endolucinida thiodiazotropha.</title>
        <authorList>
            <person name="Poehlein A."/>
            <person name="Koenig S."/>
            <person name="Heiden S.E."/>
            <person name="Thuermer A."/>
            <person name="Voget S."/>
            <person name="Daniel R."/>
            <person name="Markert S."/>
            <person name="Gros O."/>
            <person name="Schweder T."/>
        </authorList>
    </citation>
    <scope>NUCLEOTIDE SEQUENCE [LARGE SCALE GENOMIC DNA]</scope>
    <source>
        <strain evidence="1 2">COS</strain>
    </source>
</reference>
<name>A0A7Z0VHV1_9GAMM</name>
<accession>A0A7Z0VHV1</accession>
<protein>
    <submittedName>
        <fullName evidence="1">Uncharacterized protein</fullName>
    </submittedName>
</protein>
<sequence length="158" mass="15577">MLVIVELGDPVTRLGDGQQLAEAVVVERGGMALRVLDFGEITYIVIAVVGLAPGGLTGAEPALGVVEVADGGQQLALGVHEAALGEATFGVECLFDAIAGTVFQTGGPAGFVVVEGDLPAVGIGDAGEMPDGIVIIADGLLALAHLGDPAPGIVAEGQ</sequence>
<dbReference type="Proteomes" id="UP000094769">
    <property type="component" value="Unassembled WGS sequence"/>
</dbReference>
<proteinExistence type="predicted"/>
<dbReference type="EMBL" id="MARB01000049">
    <property type="protein sequence ID" value="ODJ85596.1"/>
    <property type="molecule type" value="Genomic_DNA"/>
</dbReference>
<gene>
    <name evidence="1" type="ORF">CODIS_41860</name>
</gene>
<evidence type="ECO:0000313" key="1">
    <source>
        <dbReference type="EMBL" id="ODJ85596.1"/>
    </source>
</evidence>
<organism evidence="1 2">
    <name type="scientific">Candidatus Thiodiazotropha endolucinida</name>
    <dbReference type="NCBI Taxonomy" id="1655433"/>
    <lineage>
        <taxon>Bacteria</taxon>
        <taxon>Pseudomonadati</taxon>
        <taxon>Pseudomonadota</taxon>
        <taxon>Gammaproteobacteria</taxon>
        <taxon>Chromatiales</taxon>
        <taxon>Sedimenticolaceae</taxon>
        <taxon>Candidatus Thiodiazotropha</taxon>
    </lineage>
</organism>
<dbReference type="AlphaFoldDB" id="A0A7Z0VHV1"/>
<comment type="caution">
    <text evidence="1">The sequence shown here is derived from an EMBL/GenBank/DDBJ whole genome shotgun (WGS) entry which is preliminary data.</text>
</comment>
<keyword evidence="2" id="KW-1185">Reference proteome</keyword>
<evidence type="ECO:0000313" key="2">
    <source>
        <dbReference type="Proteomes" id="UP000094769"/>
    </source>
</evidence>